<evidence type="ECO:0000256" key="1">
    <source>
        <dbReference type="ARBA" id="ARBA00022603"/>
    </source>
</evidence>
<evidence type="ECO:0000256" key="2">
    <source>
        <dbReference type="ARBA" id="ARBA00022679"/>
    </source>
</evidence>
<keyword evidence="4" id="KW-1185">Reference proteome</keyword>
<dbReference type="NCBIfam" id="TIGR00095">
    <property type="entry name" value="16S rRNA (guanine(966)-N(2))-methyltransferase RsmD"/>
    <property type="match status" value="1"/>
</dbReference>
<keyword evidence="1 3" id="KW-0489">Methyltransferase</keyword>
<name>A0A5C1QLV7_9SPIO</name>
<evidence type="ECO:0000313" key="4">
    <source>
        <dbReference type="Proteomes" id="UP000324209"/>
    </source>
</evidence>
<dbReference type="InterPro" id="IPR004398">
    <property type="entry name" value="RNA_MeTrfase_RsmD"/>
</dbReference>
<evidence type="ECO:0000313" key="3">
    <source>
        <dbReference type="EMBL" id="QEN07960.1"/>
    </source>
</evidence>
<organism evidence="3 4">
    <name type="scientific">Oceanispirochaeta crateris</name>
    <dbReference type="NCBI Taxonomy" id="2518645"/>
    <lineage>
        <taxon>Bacteria</taxon>
        <taxon>Pseudomonadati</taxon>
        <taxon>Spirochaetota</taxon>
        <taxon>Spirochaetia</taxon>
        <taxon>Spirochaetales</taxon>
        <taxon>Spirochaetaceae</taxon>
        <taxon>Oceanispirochaeta</taxon>
    </lineage>
</organism>
<gene>
    <name evidence="3" type="primary">rsmD</name>
    <name evidence="3" type="ORF">EXM22_08170</name>
</gene>
<sequence>MRVTGGQYNGRTIKCPKGIIRPAMDRMRESMFSILGSMDGLSFLDIFSGSGSVGIEAASRGAYPVHLVEKDHIKKKTIEENISWVDSEIRLFLMPAEKYLRRFTNEYDFVHLDPPFPFKQKLEVLELAESSGVVKIGGTLTLHYPGEESFPDKLGSFRRYDLREYGRSKLIFYTRD</sequence>
<dbReference type="EMBL" id="CP036150">
    <property type="protein sequence ID" value="QEN07960.1"/>
    <property type="molecule type" value="Genomic_DNA"/>
</dbReference>
<accession>A0A5C1QLV7</accession>
<dbReference type="InterPro" id="IPR029063">
    <property type="entry name" value="SAM-dependent_MTases_sf"/>
</dbReference>
<dbReference type="KEGG" id="ock:EXM22_08170"/>
<protein>
    <submittedName>
        <fullName evidence="3">16S rRNA (Guanine(966)-N(2))-methyltransferase RsmD</fullName>
        <ecNumber evidence="3">2.1.1.171</ecNumber>
    </submittedName>
</protein>
<dbReference type="PANTHER" id="PTHR43542:SF1">
    <property type="entry name" value="METHYLTRANSFERASE"/>
    <property type="match status" value="1"/>
</dbReference>
<dbReference type="CDD" id="cd02440">
    <property type="entry name" value="AdoMet_MTases"/>
    <property type="match status" value="1"/>
</dbReference>
<dbReference type="Proteomes" id="UP000324209">
    <property type="component" value="Chromosome"/>
</dbReference>
<dbReference type="Gene3D" id="3.40.50.150">
    <property type="entry name" value="Vaccinia Virus protein VP39"/>
    <property type="match status" value="1"/>
</dbReference>
<dbReference type="GO" id="GO:0052913">
    <property type="term" value="F:16S rRNA (guanine(966)-N(2))-methyltransferase activity"/>
    <property type="evidence" value="ECO:0007669"/>
    <property type="project" value="UniProtKB-EC"/>
</dbReference>
<dbReference type="EC" id="2.1.1.171" evidence="3"/>
<proteinExistence type="predicted"/>
<dbReference type="SUPFAM" id="SSF53335">
    <property type="entry name" value="S-adenosyl-L-methionine-dependent methyltransferases"/>
    <property type="match status" value="1"/>
</dbReference>
<dbReference type="Pfam" id="PF03602">
    <property type="entry name" value="Cons_hypoth95"/>
    <property type="match status" value="1"/>
</dbReference>
<dbReference type="AlphaFoldDB" id="A0A5C1QLV7"/>
<dbReference type="PIRSF" id="PIRSF004553">
    <property type="entry name" value="CHP00095"/>
    <property type="match status" value="1"/>
</dbReference>
<keyword evidence="2 3" id="KW-0808">Transferase</keyword>
<dbReference type="RefSeq" id="WP_149486040.1">
    <property type="nucleotide sequence ID" value="NZ_CP036150.1"/>
</dbReference>
<dbReference type="PANTHER" id="PTHR43542">
    <property type="entry name" value="METHYLTRANSFERASE"/>
    <property type="match status" value="1"/>
</dbReference>
<dbReference type="OrthoDB" id="9803017at2"/>
<reference evidence="3 4" key="1">
    <citation type="submission" date="2019-02" db="EMBL/GenBank/DDBJ databases">
        <title>Complete Genome Sequence and Methylome Analysis of free living Spirochaetas.</title>
        <authorList>
            <person name="Fomenkov A."/>
            <person name="Dubinina G."/>
            <person name="Leshcheva N."/>
            <person name="Mikheeva N."/>
            <person name="Grabovich M."/>
            <person name="Vincze T."/>
            <person name="Roberts R.J."/>
        </authorList>
    </citation>
    <scope>NUCLEOTIDE SEQUENCE [LARGE SCALE GENOMIC DNA]</scope>
    <source>
        <strain evidence="3 4">K2</strain>
    </source>
</reference>